<evidence type="ECO:0000313" key="2">
    <source>
        <dbReference type="Proteomes" id="UP000565723"/>
    </source>
</evidence>
<dbReference type="EMBL" id="JABXIY010000012">
    <property type="protein sequence ID" value="NVK96279.1"/>
    <property type="molecule type" value="Genomic_DNA"/>
</dbReference>
<dbReference type="Gene3D" id="3.30.70.1520">
    <property type="entry name" value="Heterotetrameric sarcosine oxidase"/>
    <property type="match status" value="1"/>
</dbReference>
<comment type="caution">
    <text evidence="1">The sequence shown here is derived from an EMBL/GenBank/DDBJ whole genome shotgun (WGS) entry which is preliminary data.</text>
</comment>
<dbReference type="Proteomes" id="UP000565723">
    <property type="component" value="Unassembled WGS sequence"/>
</dbReference>
<name>A0A850LEV6_9RHOB</name>
<evidence type="ECO:0000313" key="1">
    <source>
        <dbReference type="EMBL" id="NVK96279.1"/>
    </source>
</evidence>
<accession>A0A850LEV6</accession>
<protein>
    <submittedName>
        <fullName evidence="1">Sarcosine oxidase subunit gamma</fullName>
    </submittedName>
</protein>
<dbReference type="Gene3D" id="3.30.1360.120">
    <property type="entry name" value="Probable tRNA modification gtpase trme, domain 1"/>
    <property type="match status" value="1"/>
</dbReference>
<gene>
    <name evidence="1" type="ORF">HW564_05040</name>
</gene>
<organism evidence="1 2">
    <name type="scientific">Ruegeria pomeroyi</name>
    <dbReference type="NCBI Taxonomy" id="89184"/>
    <lineage>
        <taxon>Bacteria</taxon>
        <taxon>Pseudomonadati</taxon>
        <taxon>Pseudomonadota</taxon>
        <taxon>Alphaproteobacteria</taxon>
        <taxon>Rhodobacterales</taxon>
        <taxon>Roseobacteraceae</taxon>
        <taxon>Ruegeria</taxon>
    </lineage>
</organism>
<dbReference type="AlphaFoldDB" id="A0A850LEV6"/>
<dbReference type="OMA" id="TGPDQWM"/>
<dbReference type="InterPro" id="IPR027266">
    <property type="entry name" value="TrmE/GcvT-like"/>
</dbReference>
<proteinExistence type="predicted"/>
<sequence length="186" mass="19492">MHDLNPITPLGAADPVVEGHGPVTLREVTETALASVAARLGREAETTTLLTEVLGAAPPAPARLCPGTPGAFWMGPDQWMIEAPLSTHEDLAAQLAARANGAASVTEQTDAWCRFDLTGERLADVFERLCPANTRAFAGGEAVRSAIDHLGCFLLCRAPDHITVLGPRSAAGSLHHALVVAMRAAF</sequence>
<dbReference type="SUPFAM" id="SSF103025">
    <property type="entry name" value="Folate-binding domain"/>
    <property type="match status" value="1"/>
</dbReference>
<reference evidence="1 2" key="1">
    <citation type="journal article" date="2020" name="Proc. Natl. Acad. Sci. U.S.A.">
        <title>Ecological drivers of bacterial community assembly in synthetic phycospheres.</title>
        <authorList>
            <person name="Fu H."/>
            <person name="Uchimiya M."/>
            <person name="Gore J."/>
            <person name="Moran M.A."/>
        </authorList>
    </citation>
    <scope>NUCLEOTIDE SEQUENCE [LARGE SCALE GENOMIC DNA]</scope>
    <source>
        <strain evidence="1">HF-Din03</strain>
    </source>
</reference>
<dbReference type="RefSeq" id="WP_011047322.1">
    <property type="nucleotide sequence ID" value="NZ_CP076685.1"/>
</dbReference>